<feature type="region of interest" description="Disordered" evidence="1">
    <location>
        <begin position="71"/>
        <end position="94"/>
    </location>
</feature>
<gene>
    <name evidence="2" type="ORF">SCLCIDRAFT_28782</name>
</gene>
<organism evidence="2 3">
    <name type="scientific">Scleroderma citrinum Foug A</name>
    <dbReference type="NCBI Taxonomy" id="1036808"/>
    <lineage>
        <taxon>Eukaryota</taxon>
        <taxon>Fungi</taxon>
        <taxon>Dikarya</taxon>
        <taxon>Basidiomycota</taxon>
        <taxon>Agaricomycotina</taxon>
        <taxon>Agaricomycetes</taxon>
        <taxon>Agaricomycetidae</taxon>
        <taxon>Boletales</taxon>
        <taxon>Sclerodermatineae</taxon>
        <taxon>Sclerodermataceae</taxon>
        <taxon>Scleroderma</taxon>
    </lineage>
</organism>
<reference evidence="2 3" key="1">
    <citation type="submission" date="2014-04" db="EMBL/GenBank/DDBJ databases">
        <authorList>
            <consortium name="DOE Joint Genome Institute"/>
            <person name="Kuo A."/>
            <person name="Kohler A."/>
            <person name="Nagy L.G."/>
            <person name="Floudas D."/>
            <person name="Copeland A."/>
            <person name="Barry K.W."/>
            <person name="Cichocki N."/>
            <person name="Veneault-Fourrey C."/>
            <person name="LaButti K."/>
            <person name="Lindquist E.A."/>
            <person name="Lipzen A."/>
            <person name="Lundell T."/>
            <person name="Morin E."/>
            <person name="Murat C."/>
            <person name="Sun H."/>
            <person name="Tunlid A."/>
            <person name="Henrissat B."/>
            <person name="Grigoriev I.V."/>
            <person name="Hibbett D.S."/>
            <person name="Martin F."/>
            <person name="Nordberg H.P."/>
            <person name="Cantor M.N."/>
            <person name="Hua S.X."/>
        </authorList>
    </citation>
    <scope>NUCLEOTIDE SEQUENCE [LARGE SCALE GENOMIC DNA]</scope>
    <source>
        <strain evidence="2 3">Foug A</strain>
    </source>
</reference>
<dbReference type="Pfam" id="PF20414">
    <property type="entry name" value="DUF6698"/>
    <property type="match status" value="1"/>
</dbReference>
<dbReference type="STRING" id="1036808.A0A0C3DNH2"/>
<dbReference type="InterPro" id="IPR046521">
    <property type="entry name" value="DUF6698"/>
</dbReference>
<sequence length="94" mass="11137">MSPWNVKCHKGIHCICCHPDLVTNSEWFYNSIIEILEDPNEKDEVEHLMTWWNRQIFLLYADSEHMPSKNSALAQIRQKHREIKEKDSDLSRGA</sequence>
<evidence type="ECO:0000313" key="3">
    <source>
        <dbReference type="Proteomes" id="UP000053989"/>
    </source>
</evidence>
<feature type="compositionally biased region" description="Basic and acidic residues" evidence="1">
    <location>
        <begin position="82"/>
        <end position="94"/>
    </location>
</feature>
<evidence type="ECO:0000256" key="1">
    <source>
        <dbReference type="SAM" id="MobiDB-lite"/>
    </source>
</evidence>
<name>A0A0C3DNH2_9AGAM</name>
<accession>A0A0C3DNH2</accession>
<reference evidence="3" key="2">
    <citation type="submission" date="2015-01" db="EMBL/GenBank/DDBJ databases">
        <title>Evolutionary Origins and Diversification of the Mycorrhizal Mutualists.</title>
        <authorList>
            <consortium name="DOE Joint Genome Institute"/>
            <consortium name="Mycorrhizal Genomics Consortium"/>
            <person name="Kohler A."/>
            <person name="Kuo A."/>
            <person name="Nagy L.G."/>
            <person name="Floudas D."/>
            <person name="Copeland A."/>
            <person name="Barry K.W."/>
            <person name="Cichocki N."/>
            <person name="Veneault-Fourrey C."/>
            <person name="LaButti K."/>
            <person name="Lindquist E.A."/>
            <person name="Lipzen A."/>
            <person name="Lundell T."/>
            <person name="Morin E."/>
            <person name="Murat C."/>
            <person name="Riley R."/>
            <person name="Ohm R."/>
            <person name="Sun H."/>
            <person name="Tunlid A."/>
            <person name="Henrissat B."/>
            <person name="Grigoriev I.V."/>
            <person name="Hibbett D.S."/>
            <person name="Martin F."/>
        </authorList>
    </citation>
    <scope>NUCLEOTIDE SEQUENCE [LARGE SCALE GENOMIC DNA]</scope>
    <source>
        <strain evidence="3">Foug A</strain>
    </source>
</reference>
<dbReference type="OrthoDB" id="2675119at2759"/>
<proteinExistence type="predicted"/>
<dbReference type="EMBL" id="KN822099">
    <property type="protein sequence ID" value="KIM57566.1"/>
    <property type="molecule type" value="Genomic_DNA"/>
</dbReference>
<dbReference type="InParanoid" id="A0A0C3DNH2"/>
<evidence type="ECO:0000313" key="2">
    <source>
        <dbReference type="EMBL" id="KIM57566.1"/>
    </source>
</evidence>
<dbReference type="Proteomes" id="UP000053989">
    <property type="component" value="Unassembled WGS sequence"/>
</dbReference>
<dbReference type="AlphaFoldDB" id="A0A0C3DNH2"/>
<dbReference type="HOGENOM" id="CLU_035918_8_1_1"/>
<keyword evidence="3" id="KW-1185">Reference proteome</keyword>
<protein>
    <submittedName>
        <fullName evidence="2">Uncharacterized protein</fullName>
    </submittedName>
</protein>